<dbReference type="Proteomes" id="UP000195877">
    <property type="component" value="Chromosome 1"/>
</dbReference>
<proteinExistence type="predicted"/>
<sequence>MHAAIRCFALPGRGLAGTRAGVVDQIENDLAFDAFDASC</sequence>
<dbReference type="Proteomes" id="UP000195953">
    <property type="component" value="Chromosome 1"/>
</dbReference>
<evidence type="ECO:0000313" key="3">
    <source>
        <dbReference type="Proteomes" id="UP000195877"/>
    </source>
</evidence>
<reference evidence="1 3" key="1">
    <citation type="submission" date="2017-05" db="EMBL/GenBank/DDBJ databases">
        <authorList>
            <person name="Blom J."/>
        </authorList>
    </citation>
    <scope>NUCLEOTIDE SEQUENCE [LARGE SCALE GENOMIC DNA]</scope>
    <source>
        <strain evidence="1">PD885</strain>
    </source>
</reference>
<gene>
    <name evidence="2" type="ORF">PD5205_01171</name>
    <name evidence="1" type="ORF">PD885_02834</name>
</gene>
<keyword evidence="3" id="KW-1185">Reference proteome</keyword>
<evidence type="ECO:0000313" key="2">
    <source>
        <dbReference type="EMBL" id="SMR02484.1"/>
    </source>
</evidence>
<reference evidence="2 4" key="2">
    <citation type="submission" date="2017-05" db="EMBL/GenBank/DDBJ databases">
        <authorList>
            <person name="Song R."/>
            <person name="Chenine A.L."/>
            <person name="Ruprecht R.M."/>
        </authorList>
    </citation>
    <scope>NUCLEOTIDE SEQUENCE [LARGE SCALE GENOMIC DNA]</scope>
    <source>
        <strain evidence="2">PD5205</strain>
    </source>
</reference>
<organism evidence="2 4">
    <name type="scientific">Xanthomonas fragariae</name>
    <dbReference type="NCBI Taxonomy" id="48664"/>
    <lineage>
        <taxon>Bacteria</taxon>
        <taxon>Pseudomonadati</taxon>
        <taxon>Pseudomonadota</taxon>
        <taxon>Gammaproteobacteria</taxon>
        <taxon>Lysobacterales</taxon>
        <taxon>Lysobacteraceae</taxon>
        <taxon>Xanthomonas</taxon>
    </lineage>
</organism>
<dbReference type="EMBL" id="LT853882">
    <property type="protein sequence ID" value="SMR00062.1"/>
    <property type="molecule type" value="Genomic_DNA"/>
</dbReference>
<evidence type="ECO:0000313" key="1">
    <source>
        <dbReference type="EMBL" id="SMR00062.1"/>
    </source>
</evidence>
<protein>
    <submittedName>
        <fullName evidence="2">Uncharacterized protein</fullName>
    </submittedName>
</protein>
<accession>A0A1Y6HDZ0</accession>
<evidence type="ECO:0000313" key="4">
    <source>
        <dbReference type="Proteomes" id="UP000195953"/>
    </source>
</evidence>
<dbReference type="AlphaFoldDB" id="A0A1Y6HDZ0"/>
<name>A0A1Y6HDZ0_9XANT</name>
<dbReference type="EMBL" id="LT853885">
    <property type="protein sequence ID" value="SMR02484.1"/>
    <property type="molecule type" value="Genomic_DNA"/>
</dbReference>